<dbReference type="GO" id="GO:0010468">
    <property type="term" value="P:regulation of gene expression"/>
    <property type="evidence" value="ECO:0007669"/>
    <property type="project" value="InterPro"/>
</dbReference>
<dbReference type="RefSeq" id="WP_000399440.1">
    <property type="nucleotide sequence ID" value="NZ_AP022857.1"/>
</dbReference>
<protein>
    <submittedName>
        <fullName evidence="2">Anti-sigma-F factor Fin family protein</fullName>
    </submittedName>
    <submittedName>
        <fullName evidence="3">DUF2757 family protein</fullName>
    </submittedName>
    <submittedName>
        <fullName evidence="1">Peptide ABC transporter permease</fullName>
    </submittedName>
</protein>
<dbReference type="Pfam" id="PF10955">
    <property type="entry name" value="Fin"/>
    <property type="match status" value="1"/>
</dbReference>
<reference evidence="3" key="3">
    <citation type="submission" date="2023-02" db="EMBL/GenBank/DDBJ databases">
        <title>Complete Genome Sequence of Bacillus cereus sensu lato isolate BC38B from pepper closely related to the Bacillus anthracis clade.</title>
        <authorList>
            <person name="Abdelli M."/>
            <person name="Cerar Kisek T."/>
            <person name="Falaise C."/>
            <person name="Cumont A."/>
            <person name="Giraud M."/>
            <person name="Chatoux J."/>
            <person name="Rogee S."/>
            <person name="Dadvisard M."/>
            <person name="Larigauderie G."/>
            <person name="Raynaud F."/>
            <person name="Godic Torkar K."/>
            <person name="Ramisse V."/>
        </authorList>
    </citation>
    <scope>NUCLEOTIDE SEQUENCE</scope>
    <source>
        <strain evidence="3">BC38B</strain>
    </source>
</reference>
<dbReference type="EMBL" id="JAEFBZ010000001">
    <property type="protein sequence ID" value="MBK1611641.1"/>
    <property type="molecule type" value="Genomic_DNA"/>
</dbReference>
<evidence type="ECO:0000313" key="1">
    <source>
        <dbReference type="EMBL" id="KXX91955.1"/>
    </source>
</evidence>
<proteinExistence type="predicted"/>
<dbReference type="Proteomes" id="UP000613452">
    <property type="component" value="Unassembled WGS sequence"/>
</dbReference>
<evidence type="ECO:0000313" key="3">
    <source>
        <dbReference type="EMBL" id="UYW71194.1"/>
    </source>
</evidence>
<dbReference type="EMBL" id="CP109872">
    <property type="protein sequence ID" value="UYW71194.1"/>
    <property type="molecule type" value="Genomic_DNA"/>
</dbReference>
<dbReference type="PATRIC" id="fig|1396.419.peg.5070"/>
<reference evidence="2 5" key="2">
    <citation type="submission" date="2020-12" db="EMBL/GenBank/DDBJ databases">
        <title>Genome assembly for a thermostable protease producing Bacillus cereus MAKP1 strain isolated from chicken gut.</title>
        <authorList>
            <person name="Malaviya A."/>
        </authorList>
    </citation>
    <scope>NUCLEOTIDE SEQUENCE [LARGE SCALE GENOMIC DNA]</scope>
    <source>
        <strain evidence="2 5">MAKP1</strain>
    </source>
</reference>
<sequence length="74" mass="8779">MEGYYYCRHCGSNVGSVTAEKVYSDVLFQLTEQEVVEMIHFHENGNIYIKTICELCQETLASYPEYYEYEKFLQ</sequence>
<dbReference type="Proteomes" id="UP000075591">
    <property type="component" value="Unassembled WGS sequence"/>
</dbReference>
<dbReference type="AlphaFoldDB" id="A0A063CBR2"/>
<dbReference type="GeneID" id="93011018"/>
<evidence type="ECO:0000313" key="5">
    <source>
        <dbReference type="Proteomes" id="UP000613452"/>
    </source>
</evidence>
<dbReference type="EMBL" id="LOMT01000113">
    <property type="protein sequence ID" value="KXX91955.1"/>
    <property type="molecule type" value="Genomic_DNA"/>
</dbReference>
<evidence type="ECO:0000313" key="4">
    <source>
        <dbReference type="Proteomes" id="UP000075591"/>
    </source>
</evidence>
<dbReference type="OMA" id="VCRHCRT"/>
<gene>
    <name evidence="1" type="ORF">AT274_22630</name>
    <name evidence="2" type="ORF">JCR31_27725</name>
    <name evidence="3" type="ORF">OK229_10125</name>
</gene>
<evidence type="ECO:0000313" key="2">
    <source>
        <dbReference type="EMBL" id="MBK1611641.1"/>
    </source>
</evidence>
<dbReference type="Proteomes" id="UP001163707">
    <property type="component" value="Chromosome"/>
</dbReference>
<organism evidence="1 4">
    <name type="scientific">Bacillus cereus</name>
    <dbReference type="NCBI Taxonomy" id="1396"/>
    <lineage>
        <taxon>Bacteria</taxon>
        <taxon>Bacillati</taxon>
        <taxon>Bacillota</taxon>
        <taxon>Bacilli</taxon>
        <taxon>Bacillales</taxon>
        <taxon>Bacillaceae</taxon>
        <taxon>Bacillus</taxon>
        <taxon>Bacillus cereus group</taxon>
    </lineage>
</organism>
<dbReference type="InterPro" id="IPR020115">
    <property type="entry name" value="Fin"/>
</dbReference>
<accession>A0A063CBR2</accession>
<dbReference type="KEGG" id="bcef:BcrFT9_00055"/>
<reference evidence="1 4" key="1">
    <citation type="submission" date="2015-12" db="EMBL/GenBank/DDBJ databases">
        <title>Bacillus cereus Group isolate.</title>
        <authorList>
            <person name="Kovac J."/>
        </authorList>
    </citation>
    <scope>NUCLEOTIDE SEQUENCE [LARGE SCALE GENOMIC DNA]</scope>
    <source>
        <strain evidence="1 4">FSL W8-0275</strain>
    </source>
</reference>
<name>A0A063CBR2_BACCE</name>